<evidence type="ECO:0000256" key="2">
    <source>
        <dbReference type="SAM" id="Phobius"/>
    </source>
</evidence>
<reference evidence="3 4" key="1">
    <citation type="submission" date="2018-04" db="EMBL/GenBank/DDBJ databases">
        <title>Genomic Encyclopedia of Type Strains, Phase IV (KMG-IV): sequencing the most valuable type-strain genomes for metagenomic binning, comparative biology and taxonomic classification.</title>
        <authorList>
            <person name="Goeker M."/>
        </authorList>
    </citation>
    <scope>NUCLEOTIDE SEQUENCE [LARGE SCALE GENOMIC DNA]</scope>
    <source>
        <strain evidence="3 4">DSM 45771</strain>
    </source>
</reference>
<keyword evidence="2" id="KW-0812">Transmembrane</keyword>
<proteinExistence type="predicted"/>
<gene>
    <name evidence="3" type="ORF">C8D89_12517</name>
</gene>
<keyword evidence="2" id="KW-1133">Transmembrane helix</keyword>
<dbReference type="AlphaFoldDB" id="A0A2U1EBL7"/>
<accession>A0A2U1EBL7</accession>
<feature type="region of interest" description="Disordered" evidence="1">
    <location>
        <begin position="77"/>
        <end position="103"/>
    </location>
</feature>
<comment type="caution">
    <text evidence="3">The sequence shown here is derived from an EMBL/GenBank/DDBJ whole genome shotgun (WGS) entry which is preliminary data.</text>
</comment>
<evidence type="ECO:0000313" key="4">
    <source>
        <dbReference type="Proteomes" id="UP000245639"/>
    </source>
</evidence>
<feature type="transmembrane region" description="Helical" evidence="2">
    <location>
        <begin position="29"/>
        <end position="46"/>
    </location>
</feature>
<feature type="compositionally biased region" description="Basic and acidic residues" evidence="1">
    <location>
        <begin position="83"/>
        <end position="97"/>
    </location>
</feature>
<dbReference type="Proteomes" id="UP000245639">
    <property type="component" value="Unassembled WGS sequence"/>
</dbReference>
<protein>
    <submittedName>
        <fullName evidence="3">Uncharacterized protein</fullName>
    </submittedName>
</protein>
<evidence type="ECO:0000313" key="3">
    <source>
        <dbReference type="EMBL" id="PVY97275.1"/>
    </source>
</evidence>
<sequence length="103" mass="11089">MPRTVLAMPGLTWPPHDTDRNRLLCRGQVVVYALVAVYFGLMALQSGALVPWAITTVALAATFVAVAALLLMRAGRRATTTHEPAREPGSEPTRDQRPAAPGR</sequence>
<keyword evidence="4" id="KW-1185">Reference proteome</keyword>
<evidence type="ECO:0000256" key="1">
    <source>
        <dbReference type="SAM" id="MobiDB-lite"/>
    </source>
</evidence>
<organism evidence="3 4">
    <name type="scientific">Actinomycetospora cinnamomea</name>
    <dbReference type="NCBI Taxonomy" id="663609"/>
    <lineage>
        <taxon>Bacteria</taxon>
        <taxon>Bacillati</taxon>
        <taxon>Actinomycetota</taxon>
        <taxon>Actinomycetes</taxon>
        <taxon>Pseudonocardiales</taxon>
        <taxon>Pseudonocardiaceae</taxon>
        <taxon>Actinomycetospora</taxon>
    </lineage>
</organism>
<keyword evidence="2" id="KW-0472">Membrane</keyword>
<feature type="transmembrane region" description="Helical" evidence="2">
    <location>
        <begin position="52"/>
        <end position="72"/>
    </location>
</feature>
<name>A0A2U1EBL7_9PSEU</name>
<dbReference type="EMBL" id="QEKW01000025">
    <property type="protein sequence ID" value="PVY97275.1"/>
    <property type="molecule type" value="Genomic_DNA"/>
</dbReference>